<dbReference type="EMBL" id="FMSV02000180">
    <property type="protein sequence ID" value="SEH05261.1"/>
    <property type="molecule type" value="Genomic_DNA"/>
</dbReference>
<accession>A0A1H6F7A1</accession>
<proteinExistence type="predicted"/>
<sequence length="159" mass="17847">MCQHMIYIHWFVFTGYYPYTSLKLVRTVPPPCRRGLGGGDLKAVFLLYFKDKGRCMITTPLSPPARRGGCFCCLPPGFFPFIPSCEEEAGMCRCIILKLVRTVPPPCRRGLGGGDLKAVFLLYFKDKGRCMITTPLSPPARRGGCHVPEHVTYLNMPRT</sequence>
<organism evidence="1 2">
    <name type="scientific">Candidatus Venteria ishoeyi</name>
    <dbReference type="NCBI Taxonomy" id="1899563"/>
    <lineage>
        <taxon>Bacteria</taxon>
        <taxon>Pseudomonadati</taxon>
        <taxon>Pseudomonadota</taxon>
        <taxon>Gammaproteobacteria</taxon>
        <taxon>Thiotrichales</taxon>
        <taxon>Thiotrichaceae</taxon>
        <taxon>Venteria</taxon>
    </lineage>
</organism>
<dbReference type="Proteomes" id="UP000236724">
    <property type="component" value="Unassembled WGS sequence"/>
</dbReference>
<evidence type="ECO:0000313" key="1">
    <source>
        <dbReference type="EMBL" id="SEH05261.1"/>
    </source>
</evidence>
<dbReference type="AlphaFoldDB" id="A0A1H6F7A1"/>
<keyword evidence="2" id="KW-1185">Reference proteome</keyword>
<protein>
    <submittedName>
        <fullName evidence="1">Uncharacterized protein</fullName>
    </submittedName>
</protein>
<name>A0A1H6F7A1_9GAMM</name>
<evidence type="ECO:0000313" key="2">
    <source>
        <dbReference type="Proteomes" id="UP000236724"/>
    </source>
</evidence>
<gene>
    <name evidence="1" type="ORF">MBHS_01114</name>
</gene>
<reference evidence="1 2" key="1">
    <citation type="submission" date="2016-10" db="EMBL/GenBank/DDBJ databases">
        <authorList>
            <person name="de Groot N.N."/>
        </authorList>
    </citation>
    <scope>NUCLEOTIDE SEQUENCE [LARGE SCALE GENOMIC DNA]</scope>
    <source>
        <strain evidence="1">MBHS1</strain>
    </source>
</reference>